<gene>
    <name evidence="8" type="primary">PARPA_01595.1 scaffold 1359</name>
</gene>
<dbReference type="CDD" id="cd14480">
    <property type="entry name" value="SPX_VTC2_like"/>
    <property type="match status" value="1"/>
</dbReference>
<feature type="transmembrane region" description="Helical" evidence="6">
    <location>
        <begin position="1743"/>
        <end position="1763"/>
    </location>
</feature>
<dbReference type="Pfam" id="PF09359">
    <property type="entry name" value="VTC"/>
    <property type="match status" value="1"/>
</dbReference>
<dbReference type="PANTHER" id="PTHR46140:SF1">
    <property type="entry name" value="VACUOLAR TRANSPORTER CHAPERONE COMPLEX SUBUNIT 4-RELATED"/>
    <property type="match status" value="1"/>
</dbReference>
<keyword evidence="2" id="KW-0926">Vacuole</keyword>
<dbReference type="Gene3D" id="3.20.100.30">
    <property type="entry name" value="VTC, catalytic tunnel domain"/>
    <property type="match status" value="1"/>
</dbReference>
<dbReference type="GO" id="GO:0006799">
    <property type="term" value="P:polyphosphate biosynthetic process"/>
    <property type="evidence" value="ECO:0007669"/>
    <property type="project" value="UniProtKB-ARBA"/>
</dbReference>
<evidence type="ECO:0000256" key="2">
    <source>
        <dbReference type="ARBA" id="ARBA00022554"/>
    </source>
</evidence>
<name>A0A0B7MZC5_9FUNG</name>
<dbReference type="OrthoDB" id="6278596at2759"/>
<organism evidence="8 9">
    <name type="scientific">Parasitella parasitica</name>
    <dbReference type="NCBI Taxonomy" id="35722"/>
    <lineage>
        <taxon>Eukaryota</taxon>
        <taxon>Fungi</taxon>
        <taxon>Fungi incertae sedis</taxon>
        <taxon>Mucoromycota</taxon>
        <taxon>Mucoromycotina</taxon>
        <taxon>Mucoromycetes</taxon>
        <taxon>Mucorales</taxon>
        <taxon>Mucorineae</taxon>
        <taxon>Mucoraceae</taxon>
        <taxon>Parasitella</taxon>
    </lineage>
</organism>
<feature type="transmembrane region" description="Helical" evidence="6">
    <location>
        <begin position="1677"/>
        <end position="1695"/>
    </location>
</feature>
<dbReference type="EMBL" id="LN719426">
    <property type="protein sequence ID" value="CEP08284.1"/>
    <property type="molecule type" value="Genomic_DNA"/>
</dbReference>
<reference evidence="8 9" key="1">
    <citation type="submission" date="2014-09" db="EMBL/GenBank/DDBJ databases">
        <authorList>
            <person name="Ellenberger Sabrina"/>
        </authorList>
    </citation>
    <scope>NUCLEOTIDE SEQUENCE [LARGE SCALE GENOMIC DNA]</scope>
    <source>
        <strain evidence="8 9">CBS 412.66</strain>
    </source>
</reference>
<evidence type="ECO:0000256" key="6">
    <source>
        <dbReference type="SAM" id="Phobius"/>
    </source>
</evidence>
<dbReference type="Proteomes" id="UP000054107">
    <property type="component" value="Unassembled WGS sequence"/>
</dbReference>
<protein>
    <recommendedName>
        <fullName evidence="7">SPX domain-containing protein</fullName>
    </recommendedName>
</protein>
<proteinExistence type="predicted"/>
<keyword evidence="4 6" id="KW-1133">Transmembrane helix</keyword>
<dbReference type="InterPro" id="IPR004331">
    <property type="entry name" value="SPX_dom"/>
</dbReference>
<keyword evidence="3 6" id="KW-0812">Transmembrane</keyword>
<evidence type="ECO:0000313" key="8">
    <source>
        <dbReference type="EMBL" id="CEP08284.1"/>
    </source>
</evidence>
<feature type="domain" description="SPX" evidence="7">
    <location>
        <begin position="1019"/>
        <end position="1160"/>
    </location>
</feature>
<dbReference type="CDD" id="cd07751">
    <property type="entry name" value="PolyPPase_VTC4_like"/>
    <property type="match status" value="1"/>
</dbReference>
<dbReference type="InterPro" id="IPR003807">
    <property type="entry name" value="DUF202"/>
</dbReference>
<comment type="subcellular location">
    <subcellularLocation>
        <location evidence="1">Vacuole membrane</location>
        <topology evidence="1">Multi-pass membrane protein</topology>
    </subcellularLocation>
</comment>
<keyword evidence="9" id="KW-1185">Reference proteome</keyword>
<dbReference type="InterPro" id="IPR042267">
    <property type="entry name" value="VTC_sf"/>
</dbReference>
<evidence type="ECO:0000256" key="5">
    <source>
        <dbReference type="ARBA" id="ARBA00023136"/>
    </source>
</evidence>
<dbReference type="Pfam" id="PF02656">
    <property type="entry name" value="DUF202"/>
    <property type="match status" value="1"/>
</dbReference>
<dbReference type="InterPro" id="IPR051572">
    <property type="entry name" value="VTC_Complex_Subunit"/>
</dbReference>
<evidence type="ECO:0000256" key="4">
    <source>
        <dbReference type="ARBA" id="ARBA00022989"/>
    </source>
</evidence>
<evidence type="ECO:0000259" key="7">
    <source>
        <dbReference type="PROSITE" id="PS51382"/>
    </source>
</evidence>
<dbReference type="GO" id="GO:0005774">
    <property type="term" value="C:vacuolar membrane"/>
    <property type="evidence" value="ECO:0007669"/>
    <property type="project" value="UniProtKB-SubCell"/>
</dbReference>
<dbReference type="Pfam" id="PF11817">
    <property type="entry name" value="Foie-gras_1"/>
    <property type="match status" value="1"/>
</dbReference>
<evidence type="ECO:0000313" key="9">
    <source>
        <dbReference type="Proteomes" id="UP000054107"/>
    </source>
</evidence>
<dbReference type="InterPro" id="IPR018966">
    <property type="entry name" value="VTC_domain"/>
</dbReference>
<dbReference type="PROSITE" id="PS51382">
    <property type="entry name" value="SPX"/>
    <property type="match status" value="1"/>
</dbReference>
<sequence>MRRIEKSLNNHHFACSMYRALYEPALHFYSNRLKKVRKKKSRLPSPSQVPRTLPDLSSTEAQPLSIIGWILRYDIKAAFFQETKQEIDGALRSYETAYGIIAEMLSPTSTALGHVNLTVHGKRWKEVRALADCINVKICKFHLYMNEPTAALSQLNSHLHMFQSYSPTWGMGEHTFKYWAWLSKQYRIFADLIDAAIQAGYKVPLPTAYLASSTSGTPSSPTLGNNGGGIANTSGCNPGAILQHPGFYYHLAAMCCAERRRRFLEMERAEGSTSNPELQPEKLVDHSGLTIELLTKSYEQFKKYRNGRMTLYLAAEIAGTYYESGKFEMAIKFFERIGKTYRKEKWHMVLTSILRWSLRCAKELGSWERAVECLVELMSDDLPMTESKRNDVQKELFDILTVHPAANAEKHTPLIIHMDQINAFFSCQVQIKKQTNFVGAPVDYQIIVKTNKNSPPVPFRFSALKILFSNPQYNVILRDAGVQDEPKAVELINFSQDLSKTAEEGDFHDWYMAEGDLRVFKGQTKALQGSVIPQDCGELKILNVCFDIITPQWQVELKYALDKATEEQPASRRKWLESYSDNKPIYKILDGRGHLSVANVMQKPPSLDLTFDHAAPALLDELFRLNVTMTSTEAETVEATLVAEIKNSEGAVDDDYVIFTVGEEGDTQSALQETNVGQIEPGKSVTKSVYLHGGNVTGSRLINVTVRYSIVGKDVLQTVEKTDSIRIPFIAPFDANFELCAQSEKLQRSISLELQKSERWLLVAALRCSSTWDLDIKHVQLEKDETSNHANTLLTLISRMDDFDNQTWKTGHTYNANYLFQLTTSDLTEEQTAVPAGNIAIEWKRSEDQNEYYYKSLVKLPSIQFQQQGLVVLADLPSEIYVGEAFTLSYTVYNPTEYLAEYSASIEISEAFVFSGYKQLKGRVLPFSRTVYHYTCYPLVAGKVKLPRLKVMASQQQSGEREVPVEIAGSGVSIALDNDLQQKQTGSPSDVASPQPILAFVNAKRTFCHKLFNHFRATMKFGAELNSKIIETWRESYIHYNRLKSHLKIQHTNGVWSAQDDKDFINQIEMELKKVYTFVQVRQKALISRIDYCESVLRDYKKVPKTRATAYDSVADSLAEILIDVDDLAKFHELNLAGFEKIVKKHDKWTGGDLKSYYFGRLLDLYPLDKQRFDVMIVRISEMHDLCRLYGNARSTQAYSQGGDQTAFERATNKYWIHPDHITEVKAIILLHLPVHVFNQKKQYESKDAAVSSIYYDNEDFDLYQGRLERAKGAEAIRIRWYGQSDELNDDVYIERKTHHAEWLNGKSVKDRFRLKESQVNDFTSGAYSANIFKRDLEKKGKLDQISIGDNYFVAKGIQNSFKVKNLKPMCRVFYNRTAFQLPGDQRLRISLDSNLTFIREDHMDGKQRRRMPDKTDNWRRPDVGIDYPFRHVDDADILRFPYAILETKIQSHLGQEAPAWLTSLLNSHLVHEVPRFSKYIHGASYLFKDKIPVMPYWLGQLMDDIRKPITPNVGLSRSQSFKALINGKHRRFLAYDDSSNIHNEPKAAPMVSPPTHLSTENSKKNSLGFGMGNAAKISSKLTRKGQSANIPHLSINFSSSPMPDATATATPGRDMISRFWANNHLFDEKKKDDCASLPATPASGFMEKGTPGGRRKKGLLMKKMDPKAFFANERTFIAWLQFCALLLTVSLNLLNNGDRISRVVGACFIVFSSIISIYALVRFQLRAYQMRTGRGMISMEDIYGPVLLCVLLVTALGINFYLRAPLLFSSSEQLNVGSSN</sequence>
<dbReference type="InterPro" id="IPR021773">
    <property type="entry name" value="TPC11"/>
</dbReference>
<accession>A0A0B7MZC5</accession>
<keyword evidence="5 6" id="KW-0472">Membrane</keyword>
<dbReference type="PANTHER" id="PTHR46140">
    <property type="entry name" value="VACUOLAR TRANSPORTER CHAPERONE 1-RELATED"/>
    <property type="match status" value="1"/>
</dbReference>
<dbReference type="Pfam" id="PF07919">
    <property type="entry name" value="Gryzun"/>
    <property type="match status" value="1"/>
</dbReference>
<dbReference type="STRING" id="35722.A0A0B7MZC5"/>
<feature type="transmembrane region" description="Helical" evidence="6">
    <location>
        <begin position="1701"/>
        <end position="1722"/>
    </location>
</feature>
<evidence type="ECO:0000256" key="3">
    <source>
        <dbReference type="ARBA" id="ARBA00022692"/>
    </source>
</evidence>
<dbReference type="InterPro" id="IPR011990">
    <property type="entry name" value="TPR-like_helical_dom_sf"/>
</dbReference>
<dbReference type="InterPro" id="IPR012880">
    <property type="entry name" value="Gryzun"/>
</dbReference>
<dbReference type="SUPFAM" id="SSF48452">
    <property type="entry name" value="TPR-like"/>
    <property type="match status" value="1"/>
</dbReference>
<evidence type="ECO:0000256" key="1">
    <source>
        <dbReference type="ARBA" id="ARBA00004128"/>
    </source>
</evidence>